<dbReference type="EMBL" id="UZAE01000426">
    <property type="protein sequence ID" value="VDN97048.1"/>
    <property type="molecule type" value="Genomic_DNA"/>
</dbReference>
<gene>
    <name evidence="1" type="ORF">HNAJ_LOCUS1189</name>
</gene>
<reference evidence="1 2" key="2">
    <citation type="submission" date="2018-11" db="EMBL/GenBank/DDBJ databases">
        <authorList>
            <consortium name="Pathogen Informatics"/>
        </authorList>
    </citation>
    <scope>NUCLEOTIDE SEQUENCE [LARGE SCALE GENOMIC DNA]</scope>
</reference>
<sequence length="98" mass="11447">MPDLRCILTLPLAGTLEFMVEGVLSRLRMDFPNTIFMTHANYIIARHNISIEFVRRNDGYVDLLFAYPESNDLLATTVYEHLKNIFQMHVPNLRAPFY</sequence>
<dbReference type="AlphaFoldDB" id="A0A0R3T2L6"/>
<name>A0A0R3T2L6_RODNA</name>
<accession>A0A0R3T2L6</accession>
<proteinExistence type="predicted"/>
<evidence type="ECO:0000313" key="2">
    <source>
        <dbReference type="Proteomes" id="UP000278807"/>
    </source>
</evidence>
<evidence type="ECO:0000313" key="1">
    <source>
        <dbReference type="EMBL" id="VDN97048.1"/>
    </source>
</evidence>
<evidence type="ECO:0000313" key="3">
    <source>
        <dbReference type="WBParaSite" id="HNAJ_0000118901-mRNA-1"/>
    </source>
</evidence>
<keyword evidence="2" id="KW-1185">Reference proteome</keyword>
<organism evidence="3">
    <name type="scientific">Rodentolepis nana</name>
    <name type="common">Dwarf tapeworm</name>
    <name type="synonym">Hymenolepis nana</name>
    <dbReference type="NCBI Taxonomy" id="102285"/>
    <lineage>
        <taxon>Eukaryota</taxon>
        <taxon>Metazoa</taxon>
        <taxon>Spiralia</taxon>
        <taxon>Lophotrochozoa</taxon>
        <taxon>Platyhelminthes</taxon>
        <taxon>Cestoda</taxon>
        <taxon>Eucestoda</taxon>
        <taxon>Cyclophyllidea</taxon>
        <taxon>Hymenolepididae</taxon>
        <taxon>Rodentolepis</taxon>
    </lineage>
</organism>
<dbReference type="WBParaSite" id="HNAJ_0000118901-mRNA-1">
    <property type="protein sequence ID" value="HNAJ_0000118901-mRNA-1"/>
    <property type="gene ID" value="HNAJ_0000118901"/>
</dbReference>
<reference evidence="3" key="1">
    <citation type="submission" date="2017-02" db="UniProtKB">
        <authorList>
            <consortium name="WormBaseParasite"/>
        </authorList>
    </citation>
    <scope>IDENTIFICATION</scope>
</reference>
<dbReference type="Proteomes" id="UP000278807">
    <property type="component" value="Unassembled WGS sequence"/>
</dbReference>
<protein>
    <submittedName>
        <fullName evidence="3">ACT domain-containing protein</fullName>
    </submittedName>
</protein>